<evidence type="ECO:0000313" key="3">
    <source>
        <dbReference type="EMBL" id="KAL1521772.1"/>
    </source>
</evidence>
<feature type="region of interest" description="Disordered" evidence="1">
    <location>
        <begin position="153"/>
        <end position="173"/>
    </location>
</feature>
<dbReference type="InterPro" id="IPR012677">
    <property type="entry name" value="Nucleotide-bd_a/b_plait_sf"/>
</dbReference>
<name>A0AB34JKJ6_PRYPA</name>
<dbReference type="InterPro" id="IPR035979">
    <property type="entry name" value="RBD_domain_sf"/>
</dbReference>
<organism evidence="3 4">
    <name type="scientific">Prymnesium parvum</name>
    <name type="common">Toxic golden alga</name>
    <dbReference type="NCBI Taxonomy" id="97485"/>
    <lineage>
        <taxon>Eukaryota</taxon>
        <taxon>Haptista</taxon>
        <taxon>Haptophyta</taxon>
        <taxon>Prymnesiophyceae</taxon>
        <taxon>Prymnesiales</taxon>
        <taxon>Prymnesiaceae</taxon>
        <taxon>Prymnesium</taxon>
    </lineage>
</organism>
<protein>
    <recommendedName>
        <fullName evidence="2">RRM domain-containing protein</fullName>
    </recommendedName>
</protein>
<dbReference type="EMBL" id="JBGBPQ010000007">
    <property type="protein sequence ID" value="KAL1521772.1"/>
    <property type="molecule type" value="Genomic_DNA"/>
</dbReference>
<keyword evidence="4" id="KW-1185">Reference proteome</keyword>
<dbReference type="AlphaFoldDB" id="A0AB34JKJ6"/>
<gene>
    <name evidence="3" type="ORF">AB1Y20_021426</name>
</gene>
<evidence type="ECO:0000313" key="4">
    <source>
        <dbReference type="Proteomes" id="UP001515480"/>
    </source>
</evidence>
<accession>A0AB34JKJ6</accession>
<dbReference type="Gene3D" id="3.30.70.330">
    <property type="match status" value="1"/>
</dbReference>
<feature type="compositionally biased region" description="Basic and acidic residues" evidence="1">
    <location>
        <begin position="220"/>
        <end position="236"/>
    </location>
</feature>
<dbReference type="InterPro" id="IPR000504">
    <property type="entry name" value="RRM_dom"/>
</dbReference>
<proteinExistence type="predicted"/>
<reference evidence="3 4" key="1">
    <citation type="journal article" date="2024" name="Science">
        <title>Giant polyketide synthase enzymes in the biosynthesis of giant marine polyether toxins.</title>
        <authorList>
            <person name="Fallon T.R."/>
            <person name="Shende V.V."/>
            <person name="Wierzbicki I.H."/>
            <person name="Pendleton A.L."/>
            <person name="Watervoot N.F."/>
            <person name="Auber R.P."/>
            <person name="Gonzalez D.J."/>
            <person name="Wisecaver J.H."/>
            <person name="Moore B.S."/>
        </authorList>
    </citation>
    <scope>NUCLEOTIDE SEQUENCE [LARGE SCALE GENOMIC DNA]</scope>
    <source>
        <strain evidence="3 4">12B1</strain>
    </source>
</reference>
<feature type="compositionally biased region" description="Low complexity" evidence="1">
    <location>
        <begin position="194"/>
        <end position="203"/>
    </location>
</feature>
<evidence type="ECO:0000259" key="2">
    <source>
        <dbReference type="SMART" id="SM00360"/>
    </source>
</evidence>
<dbReference type="GO" id="GO:0003723">
    <property type="term" value="F:RNA binding"/>
    <property type="evidence" value="ECO:0007669"/>
    <property type="project" value="InterPro"/>
</dbReference>
<feature type="compositionally biased region" description="Basic and acidic residues" evidence="1">
    <location>
        <begin position="164"/>
        <end position="173"/>
    </location>
</feature>
<dbReference type="Proteomes" id="UP001515480">
    <property type="component" value="Unassembled WGS sequence"/>
</dbReference>
<sequence>MSLKNNLSTEAVIRAAKSDEWARADAEDEGSALISVGDTSLRHTDVDTAGGGSSRLSKASLGSSALQAALTLHPCVHISGCGDASVAVLHAIFSQVGECRVSRVLDEDGEPTGEASASYGSAAAAAAAIERFDGERLDDGLLSVSVSKRAAQGSLTTRGRGRGKGKEGLTFHDRQQDLIAKQMAERAQGERDAFASARAAALAEKPSGPVAGPTLPPRQPSHEPAAKKAKADDRSSARLPAFLAVHKGSTAGVPAAAPPASANTGLLGLADYGSDSDNAQDDA</sequence>
<feature type="domain" description="RRM" evidence="2">
    <location>
        <begin position="75"/>
        <end position="145"/>
    </location>
</feature>
<comment type="caution">
    <text evidence="3">The sequence shown here is derived from an EMBL/GenBank/DDBJ whole genome shotgun (WGS) entry which is preliminary data.</text>
</comment>
<feature type="region of interest" description="Disordered" evidence="1">
    <location>
        <begin position="186"/>
        <end position="283"/>
    </location>
</feature>
<dbReference type="SMART" id="SM00360">
    <property type="entry name" value="RRM"/>
    <property type="match status" value="1"/>
</dbReference>
<evidence type="ECO:0000256" key="1">
    <source>
        <dbReference type="SAM" id="MobiDB-lite"/>
    </source>
</evidence>
<dbReference type="SUPFAM" id="SSF54928">
    <property type="entry name" value="RNA-binding domain, RBD"/>
    <property type="match status" value="1"/>
</dbReference>